<evidence type="ECO:0000256" key="8">
    <source>
        <dbReference type="ARBA" id="ARBA00023136"/>
    </source>
</evidence>
<dbReference type="Proteomes" id="UP000219285">
    <property type="component" value="Chromosome"/>
</dbReference>
<dbReference type="GO" id="GO:0005886">
    <property type="term" value="C:plasma membrane"/>
    <property type="evidence" value="ECO:0007669"/>
    <property type="project" value="UniProtKB-SubCell"/>
</dbReference>
<dbReference type="GO" id="GO:0007165">
    <property type="term" value="P:signal transduction"/>
    <property type="evidence" value="ECO:0007669"/>
    <property type="project" value="UniProtKB-KW"/>
</dbReference>
<evidence type="ECO:0000256" key="11">
    <source>
        <dbReference type="PROSITE-ProRule" id="PRU00284"/>
    </source>
</evidence>
<comment type="subcellular location">
    <subcellularLocation>
        <location evidence="1">Cell inner membrane</location>
        <topology evidence="1">Multi-pass membrane protein</topology>
    </subcellularLocation>
</comment>
<dbReference type="PANTHER" id="PTHR32089">
    <property type="entry name" value="METHYL-ACCEPTING CHEMOTAXIS PROTEIN MCPB"/>
    <property type="match status" value="1"/>
</dbReference>
<dbReference type="OrthoDB" id="2489132at2"/>
<reference evidence="17" key="1">
    <citation type="submission" date="2014-12" db="EMBL/GenBank/DDBJ databases">
        <title>Complete genome sequence of a multi-drug resistant Klebsiella pneumoniae.</title>
        <authorList>
            <person name="Hua X."/>
            <person name="Chen Q."/>
            <person name="Li X."/>
            <person name="Feng Y."/>
            <person name="Ruan Z."/>
            <person name="Yu Y."/>
        </authorList>
    </citation>
    <scope>NUCLEOTIDE SEQUENCE [LARGE SCALE GENOMIC DNA]</scope>
    <source>
        <strain evidence="17">5.12</strain>
    </source>
</reference>
<dbReference type="Pfam" id="PF00015">
    <property type="entry name" value="MCPsignal"/>
    <property type="match status" value="1"/>
</dbReference>
<keyword evidence="9 11" id="KW-0807">Transducer</keyword>
<dbReference type="InterPro" id="IPR004089">
    <property type="entry name" value="MCPsignal_dom"/>
</dbReference>
<dbReference type="SMART" id="SM00304">
    <property type="entry name" value="HAMP"/>
    <property type="match status" value="1"/>
</dbReference>
<keyword evidence="2" id="KW-1003">Cell membrane</keyword>
<dbReference type="SUPFAM" id="SSF58104">
    <property type="entry name" value="Methyl-accepting chemotaxis protein (MCP) signaling domain"/>
    <property type="match status" value="1"/>
</dbReference>
<keyword evidence="3" id="KW-0488">Methylation</keyword>
<keyword evidence="7 12" id="KW-1133">Transmembrane helix</keyword>
<dbReference type="InterPro" id="IPR003660">
    <property type="entry name" value="HAMP_dom"/>
</dbReference>
<dbReference type="FunFam" id="1.10.287.950:FF:000001">
    <property type="entry name" value="Methyl-accepting chemotaxis sensory transducer"/>
    <property type="match status" value="1"/>
</dbReference>
<organism evidence="16 17">
    <name type="scientific">Alteromonas pelagimontana</name>
    <dbReference type="NCBI Taxonomy" id="1858656"/>
    <lineage>
        <taxon>Bacteria</taxon>
        <taxon>Pseudomonadati</taxon>
        <taxon>Pseudomonadota</taxon>
        <taxon>Gammaproteobacteria</taxon>
        <taxon>Alteromonadales</taxon>
        <taxon>Alteromonadaceae</taxon>
        <taxon>Alteromonas/Salinimonas group</taxon>
        <taxon>Alteromonas</taxon>
    </lineage>
</organism>
<keyword evidence="17" id="KW-1185">Reference proteome</keyword>
<feature type="transmembrane region" description="Helical" evidence="12">
    <location>
        <begin position="12"/>
        <end position="35"/>
    </location>
</feature>
<keyword evidence="6 12" id="KW-0812">Transmembrane</keyword>
<dbReference type="SMART" id="SM00283">
    <property type="entry name" value="MA"/>
    <property type="match status" value="1"/>
</dbReference>
<dbReference type="Pfam" id="PF00672">
    <property type="entry name" value="HAMP"/>
    <property type="match status" value="1"/>
</dbReference>
<dbReference type="PROSITE" id="PS50885">
    <property type="entry name" value="HAMP"/>
    <property type="match status" value="1"/>
</dbReference>
<dbReference type="InterPro" id="IPR000727">
    <property type="entry name" value="T_SNARE_dom"/>
</dbReference>
<dbReference type="PANTHER" id="PTHR32089:SF39">
    <property type="entry name" value="METHYL-ACCEPTING CHEMOTAXIS PROTEIN HLYB"/>
    <property type="match status" value="1"/>
</dbReference>
<comment type="similarity">
    <text evidence="10">Belongs to the methyl-accepting chemotaxis (MCP) protein family.</text>
</comment>
<proteinExistence type="inferred from homology"/>
<evidence type="ECO:0000259" key="14">
    <source>
        <dbReference type="PROSITE" id="PS50192"/>
    </source>
</evidence>
<name>A0A6M4MBU2_9ALTE</name>
<dbReference type="KEGG" id="apel:CA267_007390"/>
<evidence type="ECO:0000256" key="2">
    <source>
        <dbReference type="ARBA" id="ARBA00022475"/>
    </source>
</evidence>
<dbReference type="Gene3D" id="3.30.450.20">
    <property type="entry name" value="PAS domain"/>
    <property type="match status" value="1"/>
</dbReference>
<evidence type="ECO:0000256" key="6">
    <source>
        <dbReference type="ARBA" id="ARBA00022692"/>
    </source>
</evidence>
<dbReference type="InterPro" id="IPR004090">
    <property type="entry name" value="Chemotax_Me-accpt_rcpt"/>
</dbReference>
<evidence type="ECO:0000256" key="7">
    <source>
        <dbReference type="ARBA" id="ARBA00022989"/>
    </source>
</evidence>
<dbReference type="Pfam" id="PF02743">
    <property type="entry name" value="dCache_1"/>
    <property type="match status" value="1"/>
</dbReference>
<reference evidence="16 17" key="2">
    <citation type="submission" date="2020-04" db="EMBL/GenBank/DDBJ databases">
        <title>Complete genome sequence of Alteromonas pelagimontana 5.12T.</title>
        <authorList>
            <person name="Sinha R.K."/>
            <person name="Krishnan K.P."/>
            <person name="Kurian J.P."/>
        </authorList>
    </citation>
    <scope>NUCLEOTIDE SEQUENCE [LARGE SCALE GENOMIC DNA]</scope>
    <source>
        <strain evidence="16 17">5.12</strain>
    </source>
</reference>
<dbReference type="AlphaFoldDB" id="A0A6M4MBU2"/>
<dbReference type="GO" id="GO:0004888">
    <property type="term" value="F:transmembrane signaling receptor activity"/>
    <property type="evidence" value="ECO:0007669"/>
    <property type="project" value="InterPro"/>
</dbReference>
<feature type="domain" description="HAMP" evidence="15">
    <location>
        <begin position="308"/>
        <end position="362"/>
    </location>
</feature>
<evidence type="ECO:0000259" key="15">
    <source>
        <dbReference type="PROSITE" id="PS50885"/>
    </source>
</evidence>
<sequence>MFFSAFSIKQKLIIALIVAVLASTILVGTISQWIARDLLHNSVQDAQLPNMVKQVANRVDKEVSVMKTVAQSIATNPDINAWSAAGAEQAGEARLVNYLEDLVNFNNLTVASYVDRFTYKYWNQEGFLRTLQNDNADGWFFAYKESGEPISLSLYNEKGQGYRLFANYQQVNGRGMSGVAKSVDELVDILNRVKIAATGLVFMVDGNGTVIAHSKTELLGSANIGNIAGSDAAAMLLNKNDFNLATATVNGEEMLFASTFVKSAGWYVVAQVPEAELYDELDKATTQMVLWALLIAVVFATIGVWLAGSITRPIERLADVFQNLGRGEGDLTLRINVPEQKEMGRLVEGFNNFIASLHSTISAVAATSNRLRESASNVADKSRVTEEISKVQRDHTMQVAAALTEMGTTVNEIARSAMAAASHANESSTTSDQGRTLTKDAVQLIKKLANQVTNVANVIRALDEHTSAIGSILDTIRSISEQTNLLALNAAIEAARAGEHGRGFSVVADEVRALAQRAASATDEIQQKIDKFQLDSRQAVAEMQTSQAQTEAVVTATNEIDKVLQSIIAGINEINDINTQVATATEEQTVVVENINVNINDISTSSNDNLETASQLVRVSEQLDNLASELASQVSRFKL</sequence>
<evidence type="ECO:0000256" key="1">
    <source>
        <dbReference type="ARBA" id="ARBA00004429"/>
    </source>
</evidence>
<dbReference type="PROSITE" id="PS50111">
    <property type="entry name" value="CHEMOTAXIS_TRANSDUC_2"/>
    <property type="match status" value="1"/>
</dbReference>
<dbReference type="RefSeq" id="WP_075608080.1">
    <property type="nucleotide sequence ID" value="NZ_CP052766.1"/>
</dbReference>
<feature type="domain" description="T-SNARE coiled-coil homology" evidence="14">
    <location>
        <begin position="554"/>
        <end position="616"/>
    </location>
</feature>
<dbReference type="CDD" id="cd12912">
    <property type="entry name" value="PDC2_MCP_like"/>
    <property type="match status" value="1"/>
</dbReference>
<dbReference type="PROSITE" id="PS50192">
    <property type="entry name" value="T_SNARE"/>
    <property type="match status" value="1"/>
</dbReference>
<feature type="transmembrane region" description="Helical" evidence="12">
    <location>
        <begin position="288"/>
        <end position="307"/>
    </location>
</feature>
<dbReference type="Gene3D" id="1.10.287.950">
    <property type="entry name" value="Methyl-accepting chemotaxis protein"/>
    <property type="match status" value="1"/>
</dbReference>
<evidence type="ECO:0000313" key="16">
    <source>
        <dbReference type="EMBL" id="QJR80613.1"/>
    </source>
</evidence>
<keyword evidence="4" id="KW-0145">Chemotaxis</keyword>
<protein>
    <submittedName>
        <fullName evidence="16">Methyl-accepting chemotaxis protein</fullName>
    </submittedName>
</protein>
<dbReference type="CDD" id="cd06225">
    <property type="entry name" value="HAMP"/>
    <property type="match status" value="1"/>
</dbReference>
<keyword evidence="8 12" id="KW-0472">Membrane</keyword>
<evidence type="ECO:0000256" key="10">
    <source>
        <dbReference type="ARBA" id="ARBA00029447"/>
    </source>
</evidence>
<evidence type="ECO:0000259" key="13">
    <source>
        <dbReference type="PROSITE" id="PS50111"/>
    </source>
</evidence>
<dbReference type="PRINTS" id="PR00260">
    <property type="entry name" value="CHEMTRNSDUCR"/>
</dbReference>
<dbReference type="InterPro" id="IPR033479">
    <property type="entry name" value="dCache_1"/>
</dbReference>
<dbReference type="GO" id="GO:0006935">
    <property type="term" value="P:chemotaxis"/>
    <property type="evidence" value="ECO:0007669"/>
    <property type="project" value="UniProtKB-KW"/>
</dbReference>
<dbReference type="EMBL" id="CP052766">
    <property type="protein sequence ID" value="QJR80613.1"/>
    <property type="molecule type" value="Genomic_DNA"/>
</dbReference>
<evidence type="ECO:0000256" key="5">
    <source>
        <dbReference type="ARBA" id="ARBA00022519"/>
    </source>
</evidence>
<evidence type="ECO:0000256" key="9">
    <source>
        <dbReference type="ARBA" id="ARBA00023224"/>
    </source>
</evidence>
<feature type="domain" description="Methyl-accepting transducer" evidence="13">
    <location>
        <begin position="367"/>
        <end position="603"/>
    </location>
</feature>
<evidence type="ECO:0000313" key="17">
    <source>
        <dbReference type="Proteomes" id="UP000219285"/>
    </source>
</evidence>
<evidence type="ECO:0000256" key="3">
    <source>
        <dbReference type="ARBA" id="ARBA00022481"/>
    </source>
</evidence>
<evidence type="ECO:0000256" key="4">
    <source>
        <dbReference type="ARBA" id="ARBA00022500"/>
    </source>
</evidence>
<evidence type="ECO:0000256" key="12">
    <source>
        <dbReference type="SAM" id="Phobius"/>
    </source>
</evidence>
<gene>
    <name evidence="16" type="ORF">CA267_007390</name>
</gene>
<keyword evidence="5" id="KW-0997">Cell inner membrane</keyword>
<dbReference type="CDD" id="cd11386">
    <property type="entry name" value="MCP_signal"/>
    <property type="match status" value="1"/>
</dbReference>
<accession>A0A6M4MBU2</accession>